<dbReference type="InterPro" id="IPR011978">
    <property type="entry name" value="YgfB-like"/>
</dbReference>
<comment type="caution">
    <text evidence="2">The sequence shown here is derived from an EMBL/GenBank/DDBJ whole genome shotgun (WGS) entry which is preliminary data.</text>
</comment>
<sequence length="209" mass="23210">MERLQSLLDAVPGPLEPLDISMLDGYLVGVLLQPRPVPFADWAPFVLDPDGRQPPRGYDGEALFALVRRRYRELNTAIAERQWFDPWVFELDEDAEPAEVVYAWVAGFALASEHFPDLMAEEASELLEPLAQLYMHLDPDDLEDADELLEEIESLEPPTDVAEAVECLVRASLLLADVTRPLKSTQPAGRPGGPRRPGPGGRGGPPRRH</sequence>
<dbReference type="InterPro" id="IPR036255">
    <property type="entry name" value="YgfB-like_sf"/>
</dbReference>
<evidence type="ECO:0000256" key="1">
    <source>
        <dbReference type="SAM" id="MobiDB-lite"/>
    </source>
</evidence>
<feature type="region of interest" description="Disordered" evidence="1">
    <location>
        <begin position="180"/>
        <end position="209"/>
    </location>
</feature>
<feature type="compositionally biased region" description="Gly residues" evidence="1">
    <location>
        <begin position="198"/>
        <end position="209"/>
    </location>
</feature>
<organism evidence="2 3">
    <name type="scientific">Roseateles subflavus</name>
    <dbReference type="NCBI Taxonomy" id="3053353"/>
    <lineage>
        <taxon>Bacteria</taxon>
        <taxon>Pseudomonadati</taxon>
        <taxon>Pseudomonadota</taxon>
        <taxon>Betaproteobacteria</taxon>
        <taxon>Burkholderiales</taxon>
        <taxon>Sphaerotilaceae</taxon>
        <taxon>Roseateles</taxon>
    </lineage>
</organism>
<reference evidence="2 3" key="1">
    <citation type="submission" date="2023-06" db="EMBL/GenBank/DDBJ databases">
        <title>Pelomonas sp. APW6 16S ribosomal RNA gene genome sequencing and assembly.</title>
        <authorList>
            <person name="Woo H."/>
        </authorList>
    </citation>
    <scope>NUCLEOTIDE SEQUENCE [LARGE SCALE GENOMIC DNA]</scope>
    <source>
        <strain evidence="2 3">APW6</strain>
    </source>
</reference>
<proteinExistence type="predicted"/>
<evidence type="ECO:0000313" key="3">
    <source>
        <dbReference type="Proteomes" id="UP001238603"/>
    </source>
</evidence>
<accession>A0ABT7LDE1</accession>
<dbReference type="NCBIfam" id="TIGR02292">
    <property type="entry name" value="ygfB_yecA"/>
    <property type="match status" value="1"/>
</dbReference>
<dbReference type="Pfam" id="PF03695">
    <property type="entry name" value="UPF0149"/>
    <property type="match status" value="1"/>
</dbReference>
<protein>
    <submittedName>
        <fullName evidence="2">YecA family protein</fullName>
    </submittedName>
</protein>
<dbReference type="RefSeq" id="WP_285980424.1">
    <property type="nucleotide sequence ID" value="NZ_JASVDS010000001.1"/>
</dbReference>
<dbReference type="Proteomes" id="UP001238603">
    <property type="component" value="Unassembled WGS sequence"/>
</dbReference>
<gene>
    <name evidence="2" type="ORF">QRD43_00075</name>
</gene>
<dbReference type="Gene3D" id="1.20.120.740">
    <property type="entry name" value="YgfB uncharacterised protein family UPF0149, PF03695"/>
    <property type="match status" value="1"/>
</dbReference>
<name>A0ABT7LDE1_9BURK</name>
<dbReference type="EMBL" id="JASVDS010000001">
    <property type="protein sequence ID" value="MDL5030282.1"/>
    <property type="molecule type" value="Genomic_DNA"/>
</dbReference>
<keyword evidence="3" id="KW-1185">Reference proteome</keyword>
<evidence type="ECO:0000313" key="2">
    <source>
        <dbReference type="EMBL" id="MDL5030282.1"/>
    </source>
</evidence>
<dbReference type="SUPFAM" id="SSF101327">
    <property type="entry name" value="YgfB-like"/>
    <property type="match status" value="1"/>
</dbReference>